<comment type="caution">
    <text evidence="2">The sequence shown here is derived from an EMBL/GenBank/DDBJ whole genome shotgun (WGS) entry which is preliminary data.</text>
</comment>
<proteinExistence type="predicted"/>
<sequence>MSPDEIDLYDRNKTLQAELDKERAKGKISMAFLAHCIPAVDKICLSRPQKAKIGRGLRLTTSQVYTRWKNFRKELRDARRELECQPATGQTASRREELDDDGAGTESGSRFSSETAGDEDANILSAVKPKRLPNDRVTVELNGKSLTQRQLAKWYRGTDMGAETRSIFDAKNIEINRKRRRLNGN</sequence>
<dbReference type="AlphaFoldDB" id="W9YG52"/>
<feature type="compositionally biased region" description="Polar residues" evidence="1">
    <location>
        <begin position="106"/>
        <end position="115"/>
    </location>
</feature>
<protein>
    <submittedName>
        <fullName evidence="2">Uncharacterized protein</fullName>
    </submittedName>
</protein>
<name>W9YG52_9EURO</name>
<dbReference type="OrthoDB" id="10579105at2759"/>
<reference evidence="2 3" key="1">
    <citation type="submission" date="2013-03" db="EMBL/GenBank/DDBJ databases">
        <title>The Genome Sequence of Capronia epimyces CBS 606.96.</title>
        <authorList>
            <consortium name="The Broad Institute Genomics Platform"/>
            <person name="Cuomo C."/>
            <person name="de Hoog S."/>
            <person name="Gorbushina A."/>
            <person name="Walker B."/>
            <person name="Young S.K."/>
            <person name="Zeng Q."/>
            <person name="Gargeya S."/>
            <person name="Fitzgerald M."/>
            <person name="Haas B."/>
            <person name="Abouelleil A."/>
            <person name="Allen A.W."/>
            <person name="Alvarado L."/>
            <person name="Arachchi H.M."/>
            <person name="Berlin A.M."/>
            <person name="Chapman S.B."/>
            <person name="Gainer-Dewar J."/>
            <person name="Goldberg J."/>
            <person name="Griggs A."/>
            <person name="Gujja S."/>
            <person name="Hansen M."/>
            <person name="Howarth C."/>
            <person name="Imamovic A."/>
            <person name="Ireland A."/>
            <person name="Larimer J."/>
            <person name="McCowan C."/>
            <person name="Murphy C."/>
            <person name="Pearson M."/>
            <person name="Poon T.W."/>
            <person name="Priest M."/>
            <person name="Roberts A."/>
            <person name="Saif S."/>
            <person name="Shea T."/>
            <person name="Sisk P."/>
            <person name="Sykes S."/>
            <person name="Wortman J."/>
            <person name="Nusbaum C."/>
            <person name="Birren B."/>
        </authorList>
    </citation>
    <scope>NUCLEOTIDE SEQUENCE [LARGE SCALE GENOMIC DNA]</scope>
    <source>
        <strain evidence="2 3">CBS 606.96</strain>
    </source>
</reference>
<evidence type="ECO:0000313" key="2">
    <source>
        <dbReference type="EMBL" id="EXJ91513.1"/>
    </source>
</evidence>
<dbReference type="GeneID" id="19164203"/>
<evidence type="ECO:0000313" key="3">
    <source>
        <dbReference type="Proteomes" id="UP000019478"/>
    </source>
</evidence>
<accession>W9YG52</accession>
<evidence type="ECO:0000256" key="1">
    <source>
        <dbReference type="SAM" id="MobiDB-lite"/>
    </source>
</evidence>
<organism evidence="2 3">
    <name type="scientific">Capronia epimyces CBS 606.96</name>
    <dbReference type="NCBI Taxonomy" id="1182542"/>
    <lineage>
        <taxon>Eukaryota</taxon>
        <taxon>Fungi</taxon>
        <taxon>Dikarya</taxon>
        <taxon>Ascomycota</taxon>
        <taxon>Pezizomycotina</taxon>
        <taxon>Eurotiomycetes</taxon>
        <taxon>Chaetothyriomycetidae</taxon>
        <taxon>Chaetothyriales</taxon>
        <taxon>Herpotrichiellaceae</taxon>
        <taxon>Capronia</taxon>
    </lineage>
</organism>
<dbReference type="HOGENOM" id="CLU_1272312_0_0_1"/>
<dbReference type="Proteomes" id="UP000019478">
    <property type="component" value="Unassembled WGS sequence"/>
</dbReference>
<dbReference type="EMBL" id="AMGY01000001">
    <property type="protein sequence ID" value="EXJ91513.1"/>
    <property type="molecule type" value="Genomic_DNA"/>
</dbReference>
<dbReference type="RefSeq" id="XP_007728403.1">
    <property type="nucleotide sequence ID" value="XM_007730213.1"/>
</dbReference>
<feature type="region of interest" description="Disordered" evidence="1">
    <location>
        <begin position="83"/>
        <end position="120"/>
    </location>
</feature>
<keyword evidence="3" id="KW-1185">Reference proteome</keyword>
<gene>
    <name evidence="2" type="ORF">A1O3_00061</name>
</gene>